<evidence type="ECO:0000256" key="20">
    <source>
        <dbReference type="SAM" id="Phobius"/>
    </source>
</evidence>
<keyword evidence="8 18" id="KW-0460">Magnesium</keyword>
<evidence type="ECO:0000256" key="6">
    <source>
        <dbReference type="ARBA" id="ARBA00022692"/>
    </source>
</evidence>
<dbReference type="EC" id="1.10.3.9" evidence="18"/>
<keyword evidence="5 18" id="KW-0602">Photosynthesis</keyword>
<dbReference type="NCBIfam" id="TIGR01152">
    <property type="entry name" value="psbD"/>
    <property type="match status" value="1"/>
</dbReference>
<evidence type="ECO:0000256" key="18">
    <source>
        <dbReference type="HAMAP-Rule" id="MF_01383"/>
    </source>
</evidence>
<name>A0A1U7HE40_9CYAN</name>
<keyword evidence="4 18" id="KW-0148">Chlorophyll</keyword>
<feature type="binding site" description="axial binding residue" evidence="18">
    <location>
        <position position="197"/>
    </location>
    <ligand>
        <name>chlorophyll a</name>
        <dbReference type="ChEBI" id="CHEBI:58416"/>
        <label>PD2</label>
    </ligand>
    <ligandPart>
        <name>Mg</name>
        <dbReference type="ChEBI" id="CHEBI:25107"/>
    </ligandPart>
</feature>
<evidence type="ECO:0000256" key="5">
    <source>
        <dbReference type="ARBA" id="ARBA00022531"/>
    </source>
</evidence>
<comment type="similarity">
    <text evidence="2 18 19">Belongs to the reaction center PufL/M/PsbA/D family.</text>
</comment>
<evidence type="ECO:0000313" key="22">
    <source>
        <dbReference type="Proteomes" id="UP000186868"/>
    </source>
</evidence>
<evidence type="ECO:0000256" key="12">
    <source>
        <dbReference type="ARBA" id="ARBA00023002"/>
    </source>
</evidence>
<dbReference type="GO" id="GO:0009772">
    <property type="term" value="P:photosynthetic electron transport in photosystem II"/>
    <property type="evidence" value="ECO:0007669"/>
    <property type="project" value="InterPro"/>
</dbReference>
<feature type="transmembrane region" description="Helical" evidence="20">
    <location>
        <begin position="196"/>
        <end position="216"/>
    </location>
</feature>
<evidence type="ECO:0000256" key="2">
    <source>
        <dbReference type="ARBA" id="ARBA00008204"/>
    </source>
</evidence>
<evidence type="ECO:0000256" key="4">
    <source>
        <dbReference type="ARBA" id="ARBA00022494"/>
    </source>
</evidence>
<comment type="subunit">
    <text evidence="18">PSII is composed of 1 copy each of membrane proteins PsbA, PsbB, PsbC, PsbD, PsbE, PsbF, PsbH, PsbI, PsbJ, PsbK, PsbL, PsbM, PsbT, PsbX, PsbY, PsbZ, Psb30/Ycf12, peripheral proteins PsbO, CyanoQ (PsbQ), PsbU, PsbV and a large number of cofactors. It forms dimeric complexes.</text>
</comment>
<dbReference type="InterPro" id="IPR036854">
    <property type="entry name" value="Photo_II_D1/D2_sf"/>
</dbReference>
<feature type="binding site" evidence="18">
    <location>
        <position position="142"/>
    </location>
    <ligand>
        <name>pheophytin a</name>
        <dbReference type="ChEBI" id="CHEBI:136840"/>
        <label>D2</label>
    </ligand>
</feature>
<evidence type="ECO:0000256" key="13">
    <source>
        <dbReference type="ARBA" id="ARBA00023004"/>
    </source>
</evidence>
<keyword evidence="12 18" id="KW-0560">Oxidoreductase</keyword>
<feature type="binding site" evidence="18">
    <location>
        <position position="129"/>
    </location>
    <ligand>
        <name>pheophytin a</name>
        <dbReference type="ChEBI" id="CHEBI:136840"/>
        <label>D2</label>
    </ligand>
</feature>
<keyword evidence="9 18" id="KW-0249">Electron transport</keyword>
<sequence>MTIAITRRQPTQGWFRTLDDWLKRERFVFIGWSGLLLFPCAYLAIGGWFTGTTFVTAWYTHGLVSSYLEGCNVLTAAVSTPADSMGHSLLLLWGPEANWNFTRWCQIGGLWTFTALHGALGLMGFMLRQLEIARLVGVRPYNAIAFSAPIAVYVSVFLVYPLFQSSWFFAPSFGIAGIFRFVLFFQGFHNYTNNPFHMMGVAGVLGGALLCAIHGATVQNTIFEDTKSFNTFGGFSPTQEEETYSMVTANRFWSQIFGIAFSNKRWLHFFMLFVPVTGLWMSAIGMVGLAFNLRAYDFVSQELRAAEDPEFETFYTKNILLNEGLRAWMATMDQPHERFQFPDEVLPRGNAAK</sequence>
<comment type="subcellular location">
    <subcellularLocation>
        <location evidence="1 18">Cellular thylakoid membrane</location>
        <topology evidence="1 18">Multi-pass membrane protein</topology>
    </subcellularLocation>
</comment>
<dbReference type="GO" id="GO:0005506">
    <property type="term" value="F:iron ion binding"/>
    <property type="evidence" value="ECO:0007669"/>
    <property type="project" value="UniProtKB-UniRule"/>
</dbReference>
<evidence type="ECO:0000256" key="16">
    <source>
        <dbReference type="ARBA" id="ARBA00045803"/>
    </source>
</evidence>
<dbReference type="AlphaFoldDB" id="A0A1U7HE40"/>
<keyword evidence="15 18" id="KW-0604">Photosystem II</keyword>
<feature type="transmembrane region" description="Helical" evidence="20">
    <location>
        <begin position="140"/>
        <end position="160"/>
    </location>
</feature>
<evidence type="ECO:0000256" key="19">
    <source>
        <dbReference type="RuleBase" id="RU004331"/>
    </source>
</evidence>
<feature type="binding site" description="axial binding residue" evidence="18">
    <location>
        <position position="117"/>
    </location>
    <ligand>
        <name>chlorophyll a</name>
        <dbReference type="ChEBI" id="CHEBI:58416"/>
        <label>ChlzD2</label>
    </ligand>
    <ligandPart>
        <name>Mg</name>
        <dbReference type="ChEBI" id="CHEBI:25107"/>
    </ligandPart>
</feature>
<comment type="caution">
    <text evidence="21">The sequence shown here is derived from an EMBL/GenBank/DDBJ whole genome shotgun (WGS) entry which is preliminary data.</text>
</comment>
<feature type="binding site" evidence="18">
    <location>
        <position position="214"/>
    </location>
    <ligand>
        <name>a plastoquinone</name>
        <dbReference type="ChEBI" id="CHEBI:17757"/>
        <label>Q(A)</label>
    </ligand>
</feature>
<dbReference type="PRINTS" id="PR00256">
    <property type="entry name" value="REACTNCENTRE"/>
</dbReference>
<evidence type="ECO:0000256" key="3">
    <source>
        <dbReference type="ARBA" id="ARBA00022448"/>
    </source>
</evidence>
<dbReference type="OrthoDB" id="505356at2"/>
<dbReference type="InterPro" id="IPR055265">
    <property type="entry name" value="Photo_RC_L/M_CS"/>
</dbReference>
<dbReference type="SUPFAM" id="SSF81483">
    <property type="entry name" value="Bacterial photosystem II reaction centre, L and M subunits"/>
    <property type="match status" value="1"/>
</dbReference>
<dbReference type="InterPro" id="IPR005868">
    <property type="entry name" value="PSII_PsbD/D2"/>
</dbReference>
<keyword evidence="18" id="KW-0793">Thylakoid</keyword>
<keyword evidence="22" id="KW-1185">Reference proteome</keyword>
<comment type="function">
    <text evidence="16 18">Photosystem II (PSII) is a light-driven water:plastoquinone oxidoreductase that uses light energy to abstract electrons from H(2)O, generating O(2) and a proton gradient subsequently used for ATP formation. It consists of a core antenna complex that captures photons, and an electron transfer chain that converts photonic excitation into a charge separation. The D1/D2 (PsbA/PsbD) reaction center heterodimer binds P680, the primary electron donor of PSII as well as several subsequent electron acceptors. D2 is needed for assembly of a stable PSII complex.</text>
</comment>
<evidence type="ECO:0000256" key="15">
    <source>
        <dbReference type="ARBA" id="ARBA00023276"/>
    </source>
</evidence>
<evidence type="ECO:0000256" key="9">
    <source>
        <dbReference type="ARBA" id="ARBA00022982"/>
    </source>
</evidence>
<dbReference type="GO" id="GO:0031676">
    <property type="term" value="C:plasma membrane-derived thylakoid membrane"/>
    <property type="evidence" value="ECO:0007669"/>
    <property type="project" value="UniProtKB-SubCell"/>
</dbReference>
<reference evidence="21 22" key="1">
    <citation type="submission" date="2016-11" db="EMBL/GenBank/DDBJ databases">
        <title>Draft Genome Sequences of Nine Cyanobacterial Strains from Diverse Habitats.</title>
        <authorList>
            <person name="Zhu T."/>
            <person name="Hou S."/>
            <person name="Lu X."/>
            <person name="Hess W.R."/>
        </authorList>
    </citation>
    <scope>NUCLEOTIDE SEQUENCE [LARGE SCALE GENOMIC DNA]</scope>
    <source>
        <strain evidence="21 22">NIES-593</strain>
    </source>
</reference>
<comment type="miscellaneous">
    <text evidence="18">2 of the reaction center chlorophylls (ChlD1 and ChlD2) are entirely coordinated by water.</text>
</comment>
<evidence type="ECO:0000256" key="11">
    <source>
        <dbReference type="ARBA" id="ARBA00022991"/>
    </source>
</evidence>
<dbReference type="Proteomes" id="UP000186868">
    <property type="component" value="Unassembled WGS sequence"/>
</dbReference>
<dbReference type="Gene3D" id="1.20.85.10">
    <property type="entry name" value="Photosystem II protein D1-like"/>
    <property type="match status" value="1"/>
</dbReference>
<feature type="binding site" evidence="18">
    <location>
        <position position="261"/>
    </location>
    <ligand>
        <name>a plastoquinone</name>
        <dbReference type="ChEBI" id="CHEBI:17757"/>
        <label>Q(A)</label>
    </ligand>
</feature>
<evidence type="ECO:0000313" key="21">
    <source>
        <dbReference type="EMBL" id="OKH21839.1"/>
    </source>
</evidence>
<protein>
    <recommendedName>
        <fullName evidence="18">Photosystem II D2 protein</fullName>
        <shortName evidence="18">PSII D2 protein</shortName>
        <ecNumber evidence="18">1.10.3.9</ecNumber>
    </recommendedName>
    <alternativeName>
        <fullName evidence="18">Photosystem Q(A) protein</fullName>
    </alternativeName>
</protein>
<evidence type="ECO:0000256" key="7">
    <source>
        <dbReference type="ARBA" id="ARBA00022723"/>
    </source>
</evidence>
<dbReference type="InterPro" id="IPR055266">
    <property type="entry name" value="D1/D2"/>
</dbReference>
<evidence type="ECO:0000256" key="8">
    <source>
        <dbReference type="ARBA" id="ARBA00022842"/>
    </source>
</evidence>
<keyword evidence="6 18" id="KW-0812">Transmembrane</keyword>
<dbReference type="EMBL" id="MRCB01000017">
    <property type="protein sequence ID" value="OKH21839.1"/>
    <property type="molecule type" value="Genomic_DNA"/>
</dbReference>
<keyword evidence="10 18" id="KW-1133">Transmembrane helix</keyword>
<dbReference type="InterPro" id="IPR000484">
    <property type="entry name" value="Photo_RC_L/M"/>
</dbReference>
<keyword evidence="7 18" id="KW-0479">Metal-binding</keyword>
<evidence type="ECO:0000256" key="1">
    <source>
        <dbReference type="ARBA" id="ARBA00004636"/>
    </source>
</evidence>
<dbReference type="STRING" id="1921803.NIES593_14290"/>
<evidence type="ECO:0000256" key="17">
    <source>
        <dbReference type="ARBA" id="ARBA00048801"/>
    </source>
</evidence>
<dbReference type="PANTHER" id="PTHR33149">
    <property type="entry name" value="PHOTOSYSTEM II PROTEIN D1"/>
    <property type="match status" value="1"/>
</dbReference>
<evidence type="ECO:0000256" key="10">
    <source>
        <dbReference type="ARBA" id="ARBA00022989"/>
    </source>
</evidence>
<feature type="transmembrane region" description="Helical" evidence="20">
    <location>
        <begin position="166"/>
        <end position="184"/>
    </location>
</feature>
<dbReference type="PANTHER" id="PTHR33149:SF12">
    <property type="entry name" value="PHOTOSYSTEM II D2 PROTEIN"/>
    <property type="match status" value="1"/>
</dbReference>
<dbReference type="GO" id="GO:0009523">
    <property type="term" value="C:photosystem II"/>
    <property type="evidence" value="ECO:0007669"/>
    <property type="project" value="UniProtKB-KW"/>
</dbReference>
<feature type="binding site" evidence="18">
    <location>
        <position position="268"/>
    </location>
    <ligand>
        <name>Fe cation</name>
        <dbReference type="ChEBI" id="CHEBI:24875"/>
        <note>ligand shared with heterodimeric partner</note>
    </ligand>
</feature>
<accession>A0A1U7HE40</accession>
<keyword evidence="13 18" id="KW-0408">Iron</keyword>
<keyword evidence="14 18" id="KW-0472">Membrane</keyword>
<dbReference type="HAMAP" id="MF_01383">
    <property type="entry name" value="PSII_PsbD_D2"/>
    <property type="match status" value="1"/>
</dbReference>
<evidence type="ECO:0000256" key="14">
    <source>
        <dbReference type="ARBA" id="ARBA00023136"/>
    </source>
</evidence>
<dbReference type="GO" id="GO:0016168">
    <property type="term" value="F:chlorophyll binding"/>
    <property type="evidence" value="ECO:0007669"/>
    <property type="project" value="UniProtKB-UniRule"/>
</dbReference>
<dbReference type="RefSeq" id="WP_015143536.1">
    <property type="nucleotide sequence ID" value="NZ_MRCB01000017.1"/>
</dbReference>
<dbReference type="PROSITE" id="PS00244">
    <property type="entry name" value="REACTION_CENTER"/>
    <property type="match status" value="1"/>
</dbReference>
<comment type="catalytic activity">
    <reaction evidence="17 18">
        <text>2 a plastoquinone + 4 hnu + 2 H2O = 2 a plastoquinol + O2</text>
        <dbReference type="Rhea" id="RHEA:36359"/>
        <dbReference type="Rhea" id="RHEA-COMP:9561"/>
        <dbReference type="Rhea" id="RHEA-COMP:9562"/>
        <dbReference type="ChEBI" id="CHEBI:15377"/>
        <dbReference type="ChEBI" id="CHEBI:15379"/>
        <dbReference type="ChEBI" id="CHEBI:17757"/>
        <dbReference type="ChEBI" id="CHEBI:30212"/>
        <dbReference type="ChEBI" id="CHEBI:62192"/>
        <dbReference type="EC" id="1.10.3.9"/>
    </reaction>
</comment>
<gene>
    <name evidence="18" type="primary">psbD</name>
    <name evidence="21" type="ORF">NIES593_14290</name>
</gene>
<feature type="transmembrane region" description="Helical" evidence="20">
    <location>
        <begin position="266"/>
        <end position="291"/>
    </location>
</feature>
<dbReference type="GO" id="GO:0010242">
    <property type="term" value="F:oxygen evolving activity"/>
    <property type="evidence" value="ECO:0007669"/>
    <property type="project" value="UniProtKB-EC"/>
</dbReference>
<keyword evidence="11 18" id="KW-0157">Chromophore</keyword>
<proteinExistence type="inferred from homology"/>
<keyword evidence="3 18" id="KW-0813">Transport</keyword>
<feature type="transmembrane region" description="Helical" evidence="20">
    <location>
        <begin position="27"/>
        <end position="49"/>
    </location>
</feature>
<organism evidence="21 22">
    <name type="scientific">Hydrococcus rivularis NIES-593</name>
    <dbReference type="NCBI Taxonomy" id="1921803"/>
    <lineage>
        <taxon>Bacteria</taxon>
        <taxon>Bacillati</taxon>
        <taxon>Cyanobacteriota</taxon>
        <taxon>Cyanophyceae</taxon>
        <taxon>Pleurocapsales</taxon>
        <taxon>Hydrococcaceae</taxon>
        <taxon>Hydrococcus</taxon>
    </lineage>
</organism>
<feature type="binding site" evidence="18">
    <location>
        <position position="214"/>
    </location>
    <ligand>
        <name>Fe cation</name>
        <dbReference type="ChEBI" id="CHEBI:24875"/>
        <note>ligand shared with heterodimeric partner</note>
    </ligand>
</feature>
<feature type="transmembrane region" description="Helical" evidence="20">
    <location>
        <begin position="108"/>
        <end position="128"/>
    </location>
</feature>
<dbReference type="Pfam" id="PF00124">
    <property type="entry name" value="Photo_RC"/>
    <property type="match status" value="1"/>
</dbReference>
<dbReference type="GO" id="GO:0009055">
    <property type="term" value="F:electron transfer activity"/>
    <property type="evidence" value="ECO:0007669"/>
    <property type="project" value="UniProtKB-UniRule"/>
</dbReference>